<dbReference type="PANTHER" id="PTHR42834:SF1">
    <property type="entry name" value="ENDONUCLEASE_EXONUCLEASE_PHOSPHATASE FAMILY PROTEIN (AFU_ORTHOLOGUE AFUA_3G09210)"/>
    <property type="match status" value="1"/>
</dbReference>
<name>A0ABR2ZSY0_9AGAR</name>
<protein>
    <recommendedName>
        <fullName evidence="2">Endonuclease/exonuclease/phosphatase domain-containing protein</fullName>
    </recommendedName>
</protein>
<dbReference type="PANTHER" id="PTHR42834">
    <property type="entry name" value="ENDONUCLEASE/EXONUCLEASE/PHOSPHATASE FAMILY PROTEIN (AFU_ORTHOLOGUE AFUA_3G09210)"/>
    <property type="match status" value="1"/>
</dbReference>
<keyword evidence="4" id="KW-1185">Reference proteome</keyword>
<reference evidence="3 4" key="1">
    <citation type="submission" date="2024-05" db="EMBL/GenBank/DDBJ databases">
        <title>A draft genome resource for the thread blight pathogen Marasmius tenuissimus strain MS-2.</title>
        <authorList>
            <person name="Yulfo-Soto G.E."/>
            <person name="Baruah I.K."/>
            <person name="Amoako-Attah I."/>
            <person name="Bukari Y."/>
            <person name="Meinhardt L.W."/>
            <person name="Bailey B.A."/>
            <person name="Cohen S.P."/>
        </authorList>
    </citation>
    <scope>NUCLEOTIDE SEQUENCE [LARGE SCALE GENOMIC DNA]</scope>
    <source>
        <strain evidence="3 4">MS-2</strain>
    </source>
</reference>
<evidence type="ECO:0000313" key="4">
    <source>
        <dbReference type="Proteomes" id="UP001437256"/>
    </source>
</evidence>
<feature type="domain" description="Endonuclease/exonuclease/phosphatase" evidence="2">
    <location>
        <begin position="310"/>
        <end position="605"/>
    </location>
</feature>
<organism evidence="3 4">
    <name type="scientific">Marasmius tenuissimus</name>
    <dbReference type="NCBI Taxonomy" id="585030"/>
    <lineage>
        <taxon>Eukaryota</taxon>
        <taxon>Fungi</taxon>
        <taxon>Dikarya</taxon>
        <taxon>Basidiomycota</taxon>
        <taxon>Agaricomycotina</taxon>
        <taxon>Agaricomycetes</taxon>
        <taxon>Agaricomycetidae</taxon>
        <taxon>Agaricales</taxon>
        <taxon>Marasmiineae</taxon>
        <taxon>Marasmiaceae</taxon>
        <taxon>Marasmius</taxon>
    </lineage>
</organism>
<sequence>MDRLYSLLFWSSFVAVCSSTSITDIQGSTWRSPLVGQNVTNVTGIVTAKASNGFYMTGDPVEDPRVSNGLFVFSTPAASRVEIGDLVSMDGTVTEFRSSSAPNDLFTTEIAPTLSTVNVISSNHVVTPVVLGKDRFPPTVALSALDVGPDGVLSAPNNVSLIEVVNATLEPEKYGLDFWESLEGQLVSVTNPVVLDFPNRFGEFWVHGDWPVTGKNERGGLTVTFGPDGIPDLNPEAIIIGTPLDGTKNPAVAVGSRVSDIVGVVAFQFGFFYVLPLTAPATVFVNTTRATKSFIDGTSADECTLTVGDYNVENMAPTSTHIPTVADHIANFLNAPDIMFVQEIQDNSGPTDDGVVIANVTLKALTDAIAKAGNVTYDFIEIPPVDGQDGGQPGGNIRTAFLYRPEKLSLVPGSPVGGSLDSVEVLDSYGKASLSLNPGRIDPTNPAWIATRKPLVAEWQTASGTRLFTVNLHLSSKGGSSSLHGDARPPINLPVDTRTKQVESVSSFLNSLLDKDPDANIVVAGDFNEFTQTRSVLASITAIMSEVDELADIPPVERYTYVFDQNTEQLDHMFVSSAIGKRKVEAEHIHVNNWSPSLDVRVSDHDPSVARVRVC</sequence>
<accession>A0ABR2ZSY0</accession>
<dbReference type="CDD" id="cd04486">
    <property type="entry name" value="YhcR_OBF_like"/>
    <property type="match status" value="1"/>
</dbReference>
<dbReference type="EMBL" id="JBBXMP010000058">
    <property type="protein sequence ID" value="KAL0064661.1"/>
    <property type="molecule type" value="Genomic_DNA"/>
</dbReference>
<proteinExistence type="predicted"/>
<dbReference type="Pfam" id="PF03372">
    <property type="entry name" value="Exo_endo_phos"/>
    <property type="match status" value="1"/>
</dbReference>
<keyword evidence="1" id="KW-0732">Signal</keyword>
<dbReference type="Proteomes" id="UP001437256">
    <property type="component" value="Unassembled WGS sequence"/>
</dbReference>
<dbReference type="InterPro" id="IPR005135">
    <property type="entry name" value="Endo/exonuclease/phosphatase"/>
</dbReference>
<feature type="chain" id="PRO_5045162749" description="Endonuclease/exonuclease/phosphatase domain-containing protein" evidence="1">
    <location>
        <begin position="20"/>
        <end position="615"/>
    </location>
</feature>
<evidence type="ECO:0000256" key="1">
    <source>
        <dbReference type="SAM" id="SignalP"/>
    </source>
</evidence>
<dbReference type="Gene3D" id="3.60.10.10">
    <property type="entry name" value="Endonuclease/exonuclease/phosphatase"/>
    <property type="match status" value="1"/>
</dbReference>
<evidence type="ECO:0000313" key="3">
    <source>
        <dbReference type="EMBL" id="KAL0064661.1"/>
    </source>
</evidence>
<feature type="signal peptide" evidence="1">
    <location>
        <begin position="1"/>
        <end position="19"/>
    </location>
</feature>
<dbReference type="InterPro" id="IPR036691">
    <property type="entry name" value="Endo/exonu/phosph_ase_sf"/>
</dbReference>
<dbReference type="SUPFAM" id="SSF56219">
    <property type="entry name" value="DNase I-like"/>
    <property type="match status" value="1"/>
</dbReference>
<gene>
    <name evidence="3" type="ORF">AAF712_008359</name>
</gene>
<comment type="caution">
    <text evidence="3">The sequence shown here is derived from an EMBL/GenBank/DDBJ whole genome shotgun (WGS) entry which is preliminary data.</text>
</comment>
<evidence type="ECO:0000259" key="2">
    <source>
        <dbReference type="Pfam" id="PF03372"/>
    </source>
</evidence>